<dbReference type="NCBIfam" id="TIGR00114">
    <property type="entry name" value="lumazine-synth"/>
    <property type="match status" value="1"/>
</dbReference>
<evidence type="ECO:0000256" key="7">
    <source>
        <dbReference type="HAMAP-Rule" id="MF_00178"/>
    </source>
</evidence>
<dbReference type="InterPro" id="IPR036467">
    <property type="entry name" value="LS/RS_sf"/>
</dbReference>
<dbReference type="CDD" id="cd09209">
    <property type="entry name" value="Lumazine_synthase-I"/>
    <property type="match status" value="1"/>
</dbReference>
<keyword evidence="5 7" id="KW-0808">Transferase</keyword>
<proteinExistence type="inferred from homology"/>
<comment type="pathway">
    <text evidence="1 7">Cofactor biosynthesis; riboflavin biosynthesis; riboflavin from 2-hydroxy-3-oxobutyl phosphate and 5-amino-6-(D-ribitylamino)uracil: step 1/2.</text>
</comment>
<dbReference type="EMBL" id="MT002444">
    <property type="protein sequence ID" value="QIM10857.1"/>
    <property type="molecule type" value="Genomic_DNA"/>
</dbReference>
<dbReference type="UniPathway" id="UPA00275">
    <property type="reaction ID" value="UER00404"/>
</dbReference>
<organism evidence="8">
    <name type="scientific">uncultured Muribaculaceae bacterium</name>
    <dbReference type="NCBI Taxonomy" id="2301481"/>
    <lineage>
        <taxon>Bacteria</taxon>
        <taxon>Pseudomonadati</taxon>
        <taxon>Bacteroidota</taxon>
        <taxon>Bacteroidia</taxon>
        <taxon>Bacteroidales</taxon>
        <taxon>Muribaculaceae</taxon>
        <taxon>environmental samples</taxon>
    </lineage>
</organism>
<dbReference type="PANTHER" id="PTHR21058">
    <property type="entry name" value="6,7-DIMETHYL-8-RIBITYLLUMAZINE SYNTHASE DMRL SYNTHASE LUMAZINE SYNTHASE"/>
    <property type="match status" value="1"/>
</dbReference>
<evidence type="ECO:0000256" key="3">
    <source>
        <dbReference type="ARBA" id="ARBA00012664"/>
    </source>
</evidence>
<dbReference type="InterPro" id="IPR002180">
    <property type="entry name" value="LS/RS"/>
</dbReference>
<dbReference type="InterPro" id="IPR034964">
    <property type="entry name" value="LS"/>
</dbReference>
<comment type="function">
    <text evidence="7">Catalyzes the formation of 6,7-dimethyl-8-ribityllumazine by condensation of 5-amino-6-(D-ribitylamino)uracil with 3,4-dihydroxy-2-butanone 4-phosphate. This is the penultimate step in the biosynthesis of riboflavin.</text>
</comment>
<protein>
    <recommendedName>
        <fullName evidence="3 7">6,7-dimethyl-8-ribityllumazine synthase</fullName>
        <shortName evidence="7">DMRL synthase</shortName>
        <shortName evidence="7">LS</shortName>
        <shortName evidence="7">Lumazine synthase</shortName>
        <ecNumber evidence="3 7">2.5.1.78</ecNumber>
    </recommendedName>
</protein>
<feature type="active site" description="Proton donor" evidence="7">
    <location>
        <position position="108"/>
    </location>
</feature>
<evidence type="ECO:0000256" key="4">
    <source>
        <dbReference type="ARBA" id="ARBA00022619"/>
    </source>
</evidence>
<dbReference type="SUPFAM" id="SSF52121">
    <property type="entry name" value="Lumazine synthase"/>
    <property type="match status" value="1"/>
</dbReference>
<dbReference type="GO" id="GO:0000906">
    <property type="term" value="F:6,7-dimethyl-8-ribityllumazine synthase activity"/>
    <property type="evidence" value="ECO:0007669"/>
    <property type="project" value="UniProtKB-UniRule"/>
</dbReference>
<comment type="catalytic activity">
    <reaction evidence="6 7">
        <text>(2S)-2-hydroxy-3-oxobutyl phosphate + 5-amino-6-(D-ribitylamino)uracil = 6,7-dimethyl-8-(1-D-ribityl)lumazine + phosphate + 2 H2O + H(+)</text>
        <dbReference type="Rhea" id="RHEA:26152"/>
        <dbReference type="ChEBI" id="CHEBI:15377"/>
        <dbReference type="ChEBI" id="CHEBI:15378"/>
        <dbReference type="ChEBI" id="CHEBI:15934"/>
        <dbReference type="ChEBI" id="CHEBI:43474"/>
        <dbReference type="ChEBI" id="CHEBI:58201"/>
        <dbReference type="ChEBI" id="CHEBI:58830"/>
        <dbReference type="EC" id="2.5.1.78"/>
    </reaction>
</comment>
<feature type="binding site" evidence="7">
    <location>
        <position position="133"/>
    </location>
    <ligand>
        <name>5-amino-6-(D-ribitylamino)uracil</name>
        <dbReference type="ChEBI" id="CHEBI:15934"/>
    </ligand>
</feature>
<feature type="binding site" evidence="7">
    <location>
        <position position="147"/>
    </location>
    <ligand>
        <name>(2S)-2-hydroxy-3-oxobutyl phosphate</name>
        <dbReference type="ChEBI" id="CHEBI:58830"/>
    </ligand>
</feature>
<dbReference type="GO" id="GO:0009231">
    <property type="term" value="P:riboflavin biosynthetic process"/>
    <property type="evidence" value="ECO:0007669"/>
    <property type="project" value="UniProtKB-UniRule"/>
</dbReference>
<accession>A0A6G8F3L4</accession>
<reference evidence="8" key="1">
    <citation type="journal article" date="2020" name="J. ISSAAS">
        <title>Lactobacilli and other gastrointestinal microbiota of Peromyscus leucopus, reservoir host for agents of Lyme disease and other zoonoses in North America.</title>
        <authorList>
            <person name="Milovic A."/>
            <person name="Bassam K."/>
            <person name="Shao H."/>
            <person name="Chatzistamou I."/>
            <person name="Tufts D.M."/>
            <person name="Diuk-Wasser M."/>
            <person name="Barbour A.G."/>
        </authorList>
    </citation>
    <scope>NUCLEOTIDE SEQUENCE</scope>
    <source>
        <strain evidence="8">LL71</strain>
    </source>
</reference>
<sequence>MSTILNTNGTSVEVPEINRNVAGNFYVITADWNPTITYALRDAAVGVLRRAGVPKDKIKVFPVAGTVELVNAAAAALNVSQGPTGHGCPEATEGVIVIGCVIRGDTPHFDYVCQIAAQGVATLNARGEAPVIFGVLTVDNQQQALDRAGGCLGNKGSEAAVAAIEMANYHASLKA</sequence>
<dbReference type="GO" id="GO:0009349">
    <property type="term" value="C:riboflavin synthase complex"/>
    <property type="evidence" value="ECO:0007669"/>
    <property type="project" value="UniProtKB-UniRule"/>
</dbReference>
<feature type="binding site" evidence="7">
    <location>
        <begin position="105"/>
        <end position="106"/>
    </location>
    <ligand>
        <name>(2S)-2-hydroxy-3-oxobutyl phosphate</name>
        <dbReference type="ChEBI" id="CHEBI:58830"/>
    </ligand>
</feature>
<dbReference type="HAMAP" id="MF_00178">
    <property type="entry name" value="Lumazine_synth"/>
    <property type="match status" value="1"/>
</dbReference>
<dbReference type="Pfam" id="PF00885">
    <property type="entry name" value="DMRL_synthase"/>
    <property type="match status" value="1"/>
</dbReference>
<feature type="binding site" evidence="7">
    <location>
        <begin position="100"/>
        <end position="102"/>
    </location>
    <ligand>
        <name>5-amino-6-(D-ribitylamino)uracil</name>
        <dbReference type="ChEBI" id="CHEBI:15934"/>
    </ligand>
</feature>
<dbReference type="EC" id="2.5.1.78" evidence="3 7"/>
<keyword evidence="4 7" id="KW-0686">Riboflavin biosynthesis</keyword>
<evidence type="ECO:0000313" key="8">
    <source>
        <dbReference type="EMBL" id="QIM10857.1"/>
    </source>
</evidence>
<comment type="similarity">
    <text evidence="2 7">Belongs to the DMRL synthase family.</text>
</comment>
<evidence type="ECO:0000256" key="2">
    <source>
        <dbReference type="ARBA" id="ARBA00007424"/>
    </source>
</evidence>
<dbReference type="Gene3D" id="3.40.50.960">
    <property type="entry name" value="Lumazine/riboflavin synthase"/>
    <property type="match status" value="1"/>
</dbReference>
<dbReference type="GO" id="GO:0005829">
    <property type="term" value="C:cytosol"/>
    <property type="evidence" value="ECO:0007669"/>
    <property type="project" value="TreeGrafter"/>
</dbReference>
<feature type="binding site" evidence="7">
    <location>
        <begin position="66"/>
        <end position="68"/>
    </location>
    <ligand>
        <name>5-amino-6-(D-ribitylamino)uracil</name>
        <dbReference type="ChEBI" id="CHEBI:15934"/>
    </ligand>
</feature>
<dbReference type="PANTHER" id="PTHR21058:SF0">
    <property type="entry name" value="6,7-DIMETHYL-8-RIBITYLLUMAZINE SYNTHASE"/>
    <property type="match status" value="1"/>
</dbReference>
<dbReference type="AlphaFoldDB" id="A0A6G8F3L4"/>
<gene>
    <name evidence="7 8" type="primary">ribH</name>
    <name evidence="8" type="ORF">Muribac1_0660</name>
</gene>
<evidence type="ECO:0000256" key="1">
    <source>
        <dbReference type="ARBA" id="ARBA00004917"/>
    </source>
</evidence>
<evidence type="ECO:0000256" key="6">
    <source>
        <dbReference type="ARBA" id="ARBA00048785"/>
    </source>
</evidence>
<feature type="binding site" evidence="7">
    <location>
        <position position="32"/>
    </location>
    <ligand>
        <name>5-amino-6-(D-ribitylamino)uracil</name>
        <dbReference type="ChEBI" id="CHEBI:15934"/>
    </ligand>
</feature>
<name>A0A6G8F3L4_9BACT</name>
<evidence type="ECO:0000256" key="5">
    <source>
        <dbReference type="ARBA" id="ARBA00022679"/>
    </source>
</evidence>